<sequence length="159" mass="16215">MRSLCALAFVLLASGCAGGGQDALRKEIEALRQEVGRVRADNNILAARVETLELTNAKLAARPPAAAASTPKSAEDDRPSLDVVHLAPTAEGGTAASLAPIAGPPTDDDPGGVHEPDDTPRPVLRSTARGEVITQPAAPAPASLAKAKRPLPSTPRTAP</sequence>
<protein>
    <submittedName>
        <fullName evidence="3">Uncharacterized protein</fullName>
    </submittedName>
</protein>
<feature type="compositionally biased region" description="Low complexity" evidence="1">
    <location>
        <begin position="136"/>
        <end position="145"/>
    </location>
</feature>
<dbReference type="RefSeq" id="WP_284720804.1">
    <property type="nucleotide sequence ID" value="NZ_JARZHI010000020.1"/>
</dbReference>
<feature type="compositionally biased region" description="Basic and acidic residues" evidence="1">
    <location>
        <begin position="111"/>
        <end position="120"/>
    </location>
</feature>
<comment type="caution">
    <text evidence="3">The sequence shown here is derived from an EMBL/GenBank/DDBJ whole genome shotgun (WGS) entry which is preliminary data.</text>
</comment>
<reference evidence="3 4" key="1">
    <citation type="submission" date="2023-04" db="EMBL/GenBank/DDBJ databases">
        <title>The genome sequence of Polyangium sorediatum DSM14670.</title>
        <authorList>
            <person name="Zhang X."/>
        </authorList>
    </citation>
    <scope>NUCLEOTIDE SEQUENCE [LARGE SCALE GENOMIC DNA]</scope>
    <source>
        <strain evidence="3 4">DSM 14670</strain>
    </source>
</reference>
<dbReference type="Proteomes" id="UP001160301">
    <property type="component" value="Unassembled WGS sequence"/>
</dbReference>
<dbReference type="EMBL" id="JARZHI010000020">
    <property type="protein sequence ID" value="MDI1432301.1"/>
    <property type="molecule type" value="Genomic_DNA"/>
</dbReference>
<feature type="region of interest" description="Disordered" evidence="1">
    <location>
        <begin position="59"/>
        <end position="159"/>
    </location>
</feature>
<evidence type="ECO:0000256" key="1">
    <source>
        <dbReference type="SAM" id="MobiDB-lite"/>
    </source>
</evidence>
<evidence type="ECO:0000313" key="4">
    <source>
        <dbReference type="Proteomes" id="UP001160301"/>
    </source>
</evidence>
<dbReference type="PROSITE" id="PS51257">
    <property type="entry name" value="PROKAR_LIPOPROTEIN"/>
    <property type="match status" value="1"/>
</dbReference>
<feature type="compositionally biased region" description="Low complexity" evidence="1">
    <location>
        <begin position="59"/>
        <end position="72"/>
    </location>
</feature>
<organism evidence="3 4">
    <name type="scientific">Polyangium sorediatum</name>
    <dbReference type="NCBI Taxonomy" id="889274"/>
    <lineage>
        <taxon>Bacteria</taxon>
        <taxon>Pseudomonadati</taxon>
        <taxon>Myxococcota</taxon>
        <taxon>Polyangia</taxon>
        <taxon>Polyangiales</taxon>
        <taxon>Polyangiaceae</taxon>
        <taxon>Polyangium</taxon>
    </lineage>
</organism>
<accession>A0ABT6NVH7</accession>
<gene>
    <name evidence="3" type="ORF">QHF89_22585</name>
</gene>
<keyword evidence="4" id="KW-1185">Reference proteome</keyword>
<keyword evidence="2" id="KW-0732">Signal</keyword>
<feature type="chain" id="PRO_5046193673" evidence="2">
    <location>
        <begin position="20"/>
        <end position="159"/>
    </location>
</feature>
<name>A0ABT6NVH7_9BACT</name>
<feature type="signal peptide" evidence="2">
    <location>
        <begin position="1"/>
        <end position="19"/>
    </location>
</feature>
<proteinExistence type="predicted"/>
<evidence type="ECO:0000313" key="3">
    <source>
        <dbReference type="EMBL" id="MDI1432301.1"/>
    </source>
</evidence>
<evidence type="ECO:0000256" key="2">
    <source>
        <dbReference type="SAM" id="SignalP"/>
    </source>
</evidence>